<organism evidence="2 3">
    <name type="scientific">Shinella sumterensis</name>
    <dbReference type="NCBI Taxonomy" id="1967501"/>
    <lineage>
        <taxon>Bacteria</taxon>
        <taxon>Pseudomonadati</taxon>
        <taxon>Pseudomonadota</taxon>
        <taxon>Alphaproteobacteria</taxon>
        <taxon>Hyphomicrobiales</taxon>
        <taxon>Rhizobiaceae</taxon>
        <taxon>Shinella</taxon>
    </lineage>
</organism>
<gene>
    <name evidence="2" type="ORF">Q9313_24350</name>
</gene>
<evidence type="ECO:0000313" key="2">
    <source>
        <dbReference type="EMBL" id="WLR99891.1"/>
    </source>
</evidence>
<keyword evidence="2" id="KW-0614">Plasmid</keyword>
<evidence type="ECO:0000259" key="1">
    <source>
        <dbReference type="Pfam" id="PF13466"/>
    </source>
</evidence>
<feature type="domain" description="MlaB-like STAS" evidence="1">
    <location>
        <begin position="11"/>
        <end position="89"/>
    </location>
</feature>
<dbReference type="RefSeq" id="WP_134651020.1">
    <property type="nucleotide sequence ID" value="NZ_CP132303.1"/>
</dbReference>
<dbReference type="InterPro" id="IPR036513">
    <property type="entry name" value="STAS_dom_sf"/>
</dbReference>
<keyword evidence="3" id="KW-1185">Reference proteome</keyword>
<dbReference type="Gene3D" id="3.30.750.24">
    <property type="entry name" value="STAS domain"/>
    <property type="match status" value="1"/>
</dbReference>
<geneLocation type="plasmid" evidence="2 3">
    <name>unnamed1</name>
</geneLocation>
<dbReference type="Proteomes" id="UP001234585">
    <property type="component" value="Plasmid unnamed1"/>
</dbReference>
<dbReference type="Pfam" id="PF13466">
    <property type="entry name" value="STAS_2"/>
    <property type="match status" value="1"/>
</dbReference>
<name>A0AA50CR29_9HYPH</name>
<dbReference type="AlphaFoldDB" id="A0AA50CR29"/>
<sequence>MSSPAPDHTSLTLPKTLTIKNILEAHEKILGAIDNNADIVLDIADDAQVDLSFVQLVVAARSHAAEKTGRVLLARPAAGELREALRRGGFLDELTPDAAQFWLHQEQTL</sequence>
<dbReference type="EMBL" id="CP132303">
    <property type="protein sequence ID" value="WLR99891.1"/>
    <property type="molecule type" value="Genomic_DNA"/>
</dbReference>
<dbReference type="SUPFAM" id="SSF52091">
    <property type="entry name" value="SpoIIaa-like"/>
    <property type="match status" value="1"/>
</dbReference>
<protein>
    <submittedName>
        <fullName evidence="2">STAS domain-containing protein</fullName>
    </submittedName>
</protein>
<accession>A0AA50CR29</accession>
<proteinExistence type="predicted"/>
<dbReference type="InterPro" id="IPR058548">
    <property type="entry name" value="MlaB-like_STAS"/>
</dbReference>
<evidence type="ECO:0000313" key="3">
    <source>
        <dbReference type="Proteomes" id="UP001234585"/>
    </source>
</evidence>
<reference evidence="2 3" key="1">
    <citation type="submission" date="2023-08" db="EMBL/GenBank/DDBJ databases">
        <title>Pathogen: clinical or host-associated sample.</title>
        <authorList>
            <person name="Hergert J."/>
            <person name="Casey R."/>
            <person name="Wagner J."/>
            <person name="Young E.L."/>
            <person name="Oakeson K.F."/>
        </authorList>
    </citation>
    <scope>NUCLEOTIDE SEQUENCE [LARGE SCALE GENOMIC DNA]</scope>
    <source>
        <strain evidence="2 3">1760953</strain>
        <plasmid evidence="2 3">unnamed1</plasmid>
    </source>
</reference>